<dbReference type="GO" id="GO:0030149">
    <property type="term" value="P:sphingolipid catabolic process"/>
    <property type="evidence" value="ECO:0007669"/>
    <property type="project" value="TreeGrafter"/>
</dbReference>
<evidence type="ECO:0000256" key="17">
    <source>
        <dbReference type="RuleBase" id="RU000382"/>
    </source>
</evidence>
<evidence type="ECO:0000313" key="19">
    <source>
        <dbReference type="Proteomes" id="UP001150569"/>
    </source>
</evidence>
<name>A0A9W8A9P8_9FUNG</name>
<organism evidence="18 19">
    <name type="scientific">Tieghemiomyces parasiticus</name>
    <dbReference type="NCBI Taxonomy" id="78921"/>
    <lineage>
        <taxon>Eukaryota</taxon>
        <taxon>Fungi</taxon>
        <taxon>Fungi incertae sedis</taxon>
        <taxon>Zoopagomycota</taxon>
        <taxon>Kickxellomycotina</taxon>
        <taxon>Dimargaritomycetes</taxon>
        <taxon>Dimargaritales</taxon>
        <taxon>Dimargaritaceae</taxon>
        <taxon>Tieghemiomyces</taxon>
    </lineage>
</organism>
<evidence type="ECO:0000256" key="10">
    <source>
        <dbReference type="ARBA" id="ARBA00023098"/>
    </source>
</evidence>
<comment type="subcellular location">
    <subcellularLocation>
        <location evidence="2">Endoplasmic reticulum membrane</location>
        <topology evidence="2">Single-pass membrane protein</topology>
    </subcellularLocation>
</comment>
<keyword evidence="5" id="KW-0812">Transmembrane</keyword>
<protein>
    <recommendedName>
        <fullName evidence="14">sphinganine-1-phosphate aldolase</fullName>
        <ecNumber evidence="14">4.1.2.27</ecNumber>
    </recommendedName>
    <alternativeName>
        <fullName evidence="15">Sphingosine-1-phosphate aldolase</fullName>
    </alternativeName>
</protein>
<evidence type="ECO:0000256" key="5">
    <source>
        <dbReference type="ARBA" id="ARBA00022692"/>
    </source>
</evidence>
<evidence type="ECO:0000256" key="9">
    <source>
        <dbReference type="ARBA" id="ARBA00022989"/>
    </source>
</evidence>
<dbReference type="AlphaFoldDB" id="A0A9W8A9P8"/>
<evidence type="ECO:0000256" key="3">
    <source>
        <dbReference type="ARBA" id="ARBA00004760"/>
    </source>
</evidence>
<evidence type="ECO:0000256" key="12">
    <source>
        <dbReference type="ARBA" id="ARBA00023239"/>
    </source>
</evidence>
<feature type="modified residue" description="N6-(pyridoxal phosphate)lysine" evidence="16">
    <location>
        <position position="354"/>
    </location>
</feature>
<comment type="pathway">
    <text evidence="3">Lipid metabolism; sphingolipid metabolism.</text>
</comment>
<keyword evidence="12 17" id="KW-0456">Lyase</keyword>
<gene>
    <name evidence="18" type="primary">DPL1_1</name>
    <name evidence="18" type="ORF">IWQ60_003370</name>
</gene>
<dbReference type="GO" id="GO:0008117">
    <property type="term" value="F:sphinganine-1-phosphate aldolase activity"/>
    <property type="evidence" value="ECO:0007669"/>
    <property type="project" value="UniProtKB-EC"/>
</dbReference>
<comment type="caution">
    <text evidence="18">The sequence shown here is derived from an EMBL/GenBank/DDBJ whole genome shotgun (WGS) entry which is preliminary data.</text>
</comment>
<dbReference type="EC" id="4.1.2.27" evidence="14"/>
<evidence type="ECO:0000256" key="16">
    <source>
        <dbReference type="PIRSR" id="PIRSR602129-50"/>
    </source>
</evidence>
<keyword evidence="8" id="KW-0746">Sphingolipid metabolism</keyword>
<keyword evidence="11" id="KW-0472">Membrane</keyword>
<comment type="similarity">
    <text evidence="13">Belongs to the group II decarboxylase family. Sphingosine-1-phosphate lyase subfamily.</text>
</comment>
<proteinExistence type="inferred from homology"/>
<dbReference type="FunFam" id="6.10.140.2150:FF:000001">
    <property type="entry name" value="Sphingosine-1-phosphate lyase 1"/>
    <property type="match status" value="1"/>
</dbReference>
<dbReference type="GO" id="GO:0005789">
    <property type="term" value="C:endoplasmic reticulum membrane"/>
    <property type="evidence" value="ECO:0007669"/>
    <property type="project" value="UniProtKB-SubCell"/>
</dbReference>
<comment type="cofactor">
    <cofactor evidence="1 16 17">
        <name>pyridoxal 5'-phosphate</name>
        <dbReference type="ChEBI" id="CHEBI:597326"/>
    </cofactor>
</comment>
<evidence type="ECO:0000256" key="4">
    <source>
        <dbReference type="ARBA" id="ARBA00004991"/>
    </source>
</evidence>
<keyword evidence="7 16" id="KW-0663">Pyridoxal phosphate</keyword>
<dbReference type="InterPro" id="IPR002129">
    <property type="entry name" value="PyrdxlP-dep_de-COase"/>
</dbReference>
<dbReference type="FunFam" id="3.40.640.10:FF:000020">
    <property type="entry name" value="sphingosine-1-phosphate lyase 1"/>
    <property type="match status" value="1"/>
</dbReference>
<dbReference type="OrthoDB" id="10254570at2759"/>
<evidence type="ECO:0000256" key="14">
    <source>
        <dbReference type="ARBA" id="ARBA00038965"/>
    </source>
</evidence>
<dbReference type="SUPFAM" id="SSF53383">
    <property type="entry name" value="PLP-dependent transferases"/>
    <property type="match status" value="1"/>
</dbReference>
<keyword evidence="10" id="KW-0443">Lipid metabolism</keyword>
<evidence type="ECO:0000256" key="7">
    <source>
        <dbReference type="ARBA" id="ARBA00022898"/>
    </source>
</evidence>
<dbReference type="InterPro" id="IPR015422">
    <property type="entry name" value="PyrdxlP-dep_Trfase_small"/>
</dbReference>
<dbReference type="InterPro" id="IPR015424">
    <property type="entry name" value="PyrdxlP-dep_Trfase"/>
</dbReference>
<dbReference type="Pfam" id="PF00282">
    <property type="entry name" value="Pyridoxal_deC"/>
    <property type="match status" value="1"/>
</dbReference>
<dbReference type="EMBL" id="JANBPT010000143">
    <property type="protein sequence ID" value="KAJ1926931.1"/>
    <property type="molecule type" value="Genomic_DNA"/>
</dbReference>
<sequence length="552" mass="59662">MANVSSTSAGGYFMSLINWRAFGSYAWAHPQRAFLTAVGSYYVFRQVVSALRQVAVRGLTATLVGLYRHTAHALVQGVRVIPGANASIRGQVDQVLAELETQVAPDLPGEPRFRALPAASLSTDEVLAALHRRSELDDKWQSGRVSGTVYHGGEELNRLLTQAFGLFAVTNPLHPDTFPGLRRMEAEVVAMVLRMFNAPEEAVGVTTSGGTESILLAVRAHLNYARQTRGVTDPELVIPTSAHAAFNKAADLMGIRLICVPIDADTKRVNLTRMRRAISRNTIMIVGSAPNFPHGIIDDLEALSALAVKHKIGFHVDSCLGGFLIPFMEQAGYPLPLFDFRLPGVTSISCDTHKYGFAPKGSSVVMYRHNALRRAQYFVVPDWQGGIYATPNLSGSRPGALIAACWAAMVKTGEAGYVASARQIVEATRRAKAGIAAIPELCLMGDPLVSVVAFRAYTPVSIYGVNDVMHAKGWNLNVLQYPSCIHFCFTLPSAPLADQFVVDLRAAVDEVLANPDQYTQGSAAVYGMATTLPDRSIVDDIAAGFVDCLYKV</sequence>
<evidence type="ECO:0000256" key="6">
    <source>
        <dbReference type="ARBA" id="ARBA00022824"/>
    </source>
</evidence>
<keyword evidence="6" id="KW-0256">Endoplasmic reticulum</keyword>
<dbReference type="GO" id="GO:0030170">
    <property type="term" value="F:pyridoxal phosphate binding"/>
    <property type="evidence" value="ECO:0007669"/>
    <property type="project" value="InterPro"/>
</dbReference>
<dbReference type="GO" id="GO:0019752">
    <property type="term" value="P:carboxylic acid metabolic process"/>
    <property type="evidence" value="ECO:0007669"/>
    <property type="project" value="InterPro"/>
</dbReference>
<evidence type="ECO:0000256" key="11">
    <source>
        <dbReference type="ARBA" id="ARBA00023136"/>
    </source>
</evidence>
<reference evidence="18" key="1">
    <citation type="submission" date="2022-07" db="EMBL/GenBank/DDBJ databases">
        <title>Phylogenomic reconstructions and comparative analyses of Kickxellomycotina fungi.</title>
        <authorList>
            <person name="Reynolds N.K."/>
            <person name="Stajich J.E."/>
            <person name="Barry K."/>
            <person name="Grigoriev I.V."/>
            <person name="Crous P."/>
            <person name="Smith M.E."/>
        </authorList>
    </citation>
    <scope>NUCLEOTIDE SEQUENCE</scope>
    <source>
        <strain evidence="18">RSA 861</strain>
    </source>
</reference>
<dbReference type="Gene3D" id="3.90.1150.10">
    <property type="entry name" value="Aspartate Aminotransferase, domain 1"/>
    <property type="match status" value="1"/>
</dbReference>
<evidence type="ECO:0000256" key="13">
    <source>
        <dbReference type="ARBA" id="ARBA00038302"/>
    </source>
</evidence>
<dbReference type="InterPro" id="IPR050477">
    <property type="entry name" value="GrpII_AminoAcid_Decarb"/>
</dbReference>
<dbReference type="InterPro" id="IPR015421">
    <property type="entry name" value="PyrdxlP-dep_Trfase_major"/>
</dbReference>
<evidence type="ECO:0000256" key="15">
    <source>
        <dbReference type="ARBA" id="ARBA00042568"/>
    </source>
</evidence>
<dbReference type="Gene3D" id="3.40.640.10">
    <property type="entry name" value="Type I PLP-dependent aspartate aminotransferase-like (Major domain)"/>
    <property type="match status" value="1"/>
</dbReference>
<dbReference type="PANTHER" id="PTHR42735">
    <property type="match status" value="1"/>
</dbReference>
<dbReference type="Gene3D" id="6.10.140.2150">
    <property type="match status" value="1"/>
</dbReference>
<comment type="pathway">
    <text evidence="4">Sphingolipid metabolism.</text>
</comment>
<keyword evidence="9" id="KW-1133">Transmembrane helix</keyword>
<evidence type="ECO:0000256" key="8">
    <source>
        <dbReference type="ARBA" id="ARBA00022919"/>
    </source>
</evidence>
<dbReference type="PANTHER" id="PTHR42735:SF6">
    <property type="entry name" value="SPHINGOSINE-1-PHOSPHATE LYASE 1"/>
    <property type="match status" value="1"/>
</dbReference>
<dbReference type="Proteomes" id="UP001150569">
    <property type="component" value="Unassembled WGS sequence"/>
</dbReference>
<evidence type="ECO:0000256" key="2">
    <source>
        <dbReference type="ARBA" id="ARBA00004389"/>
    </source>
</evidence>
<evidence type="ECO:0000256" key="1">
    <source>
        <dbReference type="ARBA" id="ARBA00001933"/>
    </source>
</evidence>
<accession>A0A9W8A9P8</accession>
<evidence type="ECO:0000313" key="18">
    <source>
        <dbReference type="EMBL" id="KAJ1926931.1"/>
    </source>
</evidence>
<keyword evidence="19" id="KW-1185">Reference proteome</keyword>